<proteinExistence type="inferred from homology"/>
<keyword evidence="3" id="KW-1185">Reference proteome</keyword>
<dbReference type="EnsemblProtists" id="HpaT804785">
    <property type="protein sequence ID" value="HpaP804785"/>
    <property type="gene ID" value="HpaG804785"/>
</dbReference>
<evidence type="ECO:0000256" key="1">
    <source>
        <dbReference type="ARBA" id="ARBA00007099"/>
    </source>
</evidence>
<evidence type="ECO:0000313" key="3">
    <source>
        <dbReference type="Proteomes" id="UP000011713"/>
    </source>
</evidence>
<name>M4BER7_HYAAE</name>
<dbReference type="Proteomes" id="UP000011713">
    <property type="component" value="Unassembled WGS sequence"/>
</dbReference>
<dbReference type="eggNOG" id="ENOG502QW2U">
    <property type="taxonomic scope" value="Eukaryota"/>
</dbReference>
<dbReference type="PANTHER" id="PTHR13225:SF3">
    <property type="entry name" value="UPF0489 PROTEIN C5ORF22"/>
    <property type="match status" value="1"/>
</dbReference>
<dbReference type="InterPro" id="IPR024131">
    <property type="entry name" value="UPF0489"/>
</dbReference>
<evidence type="ECO:0000313" key="2">
    <source>
        <dbReference type="EnsemblProtists" id="HpaP804785"/>
    </source>
</evidence>
<dbReference type="VEuPathDB" id="FungiDB:HpaG804785"/>
<reference evidence="2" key="2">
    <citation type="submission" date="2015-06" db="UniProtKB">
        <authorList>
            <consortium name="EnsemblProtists"/>
        </authorList>
    </citation>
    <scope>IDENTIFICATION</scope>
    <source>
        <strain evidence="2">Emoy2</strain>
    </source>
</reference>
<dbReference type="EMBL" id="JH598180">
    <property type="status" value="NOT_ANNOTATED_CDS"/>
    <property type="molecule type" value="Genomic_DNA"/>
</dbReference>
<sequence length="383" mass="43017">MTLAVVIVDDHHHCLPDIHAAIRQRLLPFSHIHVLHVDAHPDLSFNTAIDTDVIFDPERLYDALDDSVAGIAEFLLPLVFAGTMGVTSELPHFVTDELFCRLEAMETSSLRYWDLFATETTSGDAATVATQAMVNAREHSKSYILDIDLDYFSTWNPFRRGIIAADARSSCWLLAAVLTDLGPMRTMTSFFCDVRYKHVPLDGLTAEQRSTEMTTFCKLAKRLEAADTQVDTDTRKLEWAQVRSELVSSYTDDVNAERVVDEFCQVLERYRDDEAIRREIWAAGPFLDLPHRESSQEEIKCSISKLEQFLRAHALDGSNPPAIVTIAKSTGDKYMPPHQADVVLTSVLRMLEQVYGELAPNFVEYVHVDDASDNGARSSSSTK</sequence>
<dbReference type="HOGENOM" id="CLU_046339_1_0_1"/>
<protein>
    <submittedName>
        <fullName evidence="2">Uncharacterized protein</fullName>
    </submittedName>
</protein>
<dbReference type="AlphaFoldDB" id="M4BER7"/>
<dbReference type="InParanoid" id="M4BER7"/>
<accession>M4BER7</accession>
<dbReference type="OMA" id="RIFWHLE"/>
<dbReference type="STRING" id="559515.M4BER7"/>
<dbReference type="Pfam" id="PF12640">
    <property type="entry name" value="UPF0489"/>
    <property type="match status" value="1"/>
</dbReference>
<comment type="similarity">
    <text evidence="1">Belongs to the UPF0489 family.</text>
</comment>
<reference evidence="3" key="1">
    <citation type="journal article" date="2010" name="Science">
        <title>Signatures of adaptation to obligate biotrophy in the Hyaloperonospora arabidopsidis genome.</title>
        <authorList>
            <person name="Baxter L."/>
            <person name="Tripathy S."/>
            <person name="Ishaque N."/>
            <person name="Boot N."/>
            <person name="Cabral A."/>
            <person name="Kemen E."/>
            <person name="Thines M."/>
            <person name="Ah-Fong A."/>
            <person name="Anderson R."/>
            <person name="Badejoko W."/>
            <person name="Bittner-Eddy P."/>
            <person name="Boore J.L."/>
            <person name="Chibucos M.C."/>
            <person name="Coates M."/>
            <person name="Dehal P."/>
            <person name="Delehaunty K."/>
            <person name="Dong S."/>
            <person name="Downton P."/>
            <person name="Dumas B."/>
            <person name="Fabro G."/>
            <person name="Fronick C."/>
            <person name="Fuerstenberg S.I."/>
            <person name="Fulton L."/>
            <person name="Gaulin E."/>
            <person name="Govers F."/>
            <person name="Hughes L."/>
            <person name="Humphray S."/>
            <person name="Jiang R.H."/>
            <person name="Judelson H."/>
            <person name="Kamoun S."/>
            <person name="Kyung K."/>
            <person name="Meijer H."/>
            <person name="Minx P."/>
            <person name="Morris P."/>
            <person name="Nelson J."/>
            <person name="Phuntumart V."/>
            <person name="Qutob D."/>
            <person name="Rehmany A."/>
            <person name="Rougon-Cardoso A."/>
            <person name="Ryden P."/>
            <person name="Torto-Alalibo T."/>
            <person name="Studholme D."/>
            <person name="Wang Y."/>
            <person name="Win J."/>
            <person name="Wood J."/>
            <person name="Clifton S.W."/>
            <person name="Rogers J."/>
            <person name="Van den Ackerveken G."/>
            <person name="Jones J.D."/>
            <person name="McDowell J.M."/>
            <person name="Beynon J."/>
            <person name="Tyler B.M."/>
        </authorList>
    </citation>
    <scope>NUCLEOTIDE SEQUENCE [LARGE SCALE GENOMIC DNA]</scope>
    <source>
        <strain evidence="3">Emoy2</strain>
    </source>
</reference>
<organism evidence="2 3">
    <name type="scientific">Hyaloperonospora arabidopsidis (strain Emoy2)</name>
    <name type="common">Downy mildew agent</name>
    <name type="synonym">Peronospora arabidopsidis</name>
    <dbReference type="NCBI Taxonomy" id="559515"/>
    <lineage>
        <taxon>Eukaryota</taxon>
        <taxon>Sar</taxon>
        <taxon>Stramenopiles</taxon>
        <taxon>Oomycota</taxon>
        <taxon>Peronosporomycetes</taxon>
        <taxon>Peronosporales</taxon>
        <taxon>Peronosporaceae</taxon>
        <taxon>Hyaloperonospora</taxon>
    </lineage>
</organism>
<dbReference type="PANTHER" id="PTHR13225">
    <property type="entry name" value="MISEXPRESSION SUPPRESSOR OF RAS 6"/>
    <property type="match status" value="1"/>
</dbReference>